<reference evidence="6" key="1">
    <citation type="journal article" date="2019" name="Int. J. Syst. Evol. Microbiol.">
        <title>The Global Catalogue of Microorganisms (GCM) 10K type strain sequencing project: providing services to taxonomists for standard genome sequencing and annotation.</title>
        <authorList>
            <consortium name="The Broad Institute Genomics Platform"/>
            <consortium name="The Broad Institute Genome Sequencing Center for Infectious Disease"/>
            <person name="Wu L."/>
            <person name="Ma J."/>
        </authorList>
    </citation>
    <scope>NUCLEOTIDE SEQUENCE [LARGE SCALE GENOMIC DNA]</scope>
    <source>
        <strain evidence="6">JCM 16702</strain>
    </source>
</reference>
<dbReference type="SUPFAM" id="SSF53850">
    <property type="entry name" value="Periplasmic binding protein-like II"/>
    <property type="match status" value="1"/>
</dbReference>
<evidence type="ECO:0000313" key="6">
    <source>
        <dbReference type="Proteomes" id="UP001500683"/>
    </source>
</evidence>
<evidence type="ECO:0000256" key="2">
    <source>
        <dbReference type="ARBA" id="ARBA00022448"/>
    </source>
</evidence>
<keyword evidence="6" id="KW-1185">Reference proteome</keyword>
<keyword evidence="3 4" id="KW-0732">Signal</keyword>
<evidence type="ECO:0000256" key="1">
    <source>
        <dbReference type="ARBA" id="ARBA00008520"/>
    </source>
</evidence>
<sequence length="463" mass="49587">MHGTRRAGLRRTLAAALAAALCAALLAACSGTGRGDGRTITVWSLENVTERARITRGILERFTRDTGIRTRLVTVDEGRLSQMIMAAAAAGRLPDVIGAVPLASVRQMAAGELVDTAAAGRVVDRLGAGTFNRRALEFTRDGGRQLAVPSDSWTQLIVYRRDLFQRAGLAPPDSYQNLLTAARTLHRPGLNGISLANDPSDPFTQQSFEDLALAGGCHLTGRDGDVALDTPPCRAAFSLYGELSGRFSAQGAQTVDSTRATYFAGRSAMIIWSSMLLDELAGLREDVLPSCPECRADPRFLARNSGVVTAISGPGGSAQYGEVTSWVITRTAHTASSERFVRYMFDEGYADWFGMAPEGKVPARNGTPSDPRRFQRQWEAAKAQGTAPLSQIYPKETIDQVRYGVDRMQRWGVLQNQGVLVGAMMGELPVPKVLAALASGQTDAAGAARQADGDVAEIRSSLE</sequence>
<dbReference type="EMBL" id="BAAAZG010000043">
    <property type="protein sequence ID" value="GAA4089006.1"/>
    <property type="molecule type" value="Genomic_DNA"/>
</dbReference>
<dbReference type="PROSITE" id="PS51257">
    <property type="entry name" value="PROKAR_LIPOPROTEIN"/>
    <property type="match status" value="1"/>
</dbReference>
<evidence type="ECO:0000313" key="5">
    <source>
        <dbReference type="EMBL" id="GAA4089006.1"/>
    </source>
</evidence>
<keyword evidence="2" id="KW-0813">Transport</keyword>
<proteinExistence type="inferred from homology"/>
<dbReference type="PANTHER" id="PTHR43649:SF34">
    <property type="entry name" value="ABC TRANSPORTER PERIPLASMIC-BINDING PROTEIN YCJN-RELATED"/>
    <property type="match status" value="1"/>
</dbReference>
<comment type="caution">
    <text evidence="5">The sequence shown here is derived from an EMBL/GenBank/DDBJ whole genome shotgun (WGS) entry which is preliminary data.</text>
</comment>
<protein>
    <submittedName>
        <fullName evidence="5">Extracellular solute-binding protein</fullName>
    </submittedName>
</protein>
<feature type="signal peptide" evidence="4">
    <location>
        <begin position="1"/>
        <end position="27"/>
    </location>
</feature>
<dbReference type="InterPro" id="IPR006059">
    <property type="entry name" value="SBP"/>
</dbReference>
<name>A0ABP7WHV2_9ACTN</name>
<comment type="similarity">
    <text evidence="1">Belongs to the bacterial solute-binding protein 1 family.</text>
</comment>
<gene>
    <name evidence="5" type="ORF">GCM10022214_56930</name>
</gene>
<evidence type="ECO:0000256" key="3">
    <source>
        <dbReference type="ARBA" id="ARBA00022729"/>
    </source>
</evidence>
<dbReference type="RefSeq" id="WP_344953604.1">
    <property type="nucleotide sequence ID" value="NZ_BAAAZG010000043.1"/>
</dbReference>
<dbReference type="Gene3D" id="3.40.190.10">
    <property type="entry name" value="Periplasmic binding protein-like II"/>
    <property type="match status" value="1"/>
</dbReference>
<accession>A0ABP7WHV2</accession>
<dbReference type="InterPro" id="IPR050490">
    <property type="entry name" value="Bact_solute-bd_prot1"/>
</dbReference>
<feature type="chain" id="PRO_5046024785" evidence="4">
    <location>
        <begin position="28"/>
        <end position="463"/>
    </location>
</feature>
<dbReference type="Proteomes" id="UP001500683">
    <property type="component" value="Unassembled WGS sequence"/>
</dbReference>
<evidence type="ECO:0000256" key="4">
    <source>
        <dbReference type="SAM" id="SignalP"/>
    </source>
</evidence>
<organism evidence="5 6">
    <name type="scientific">Actinomadura miaoliensis</name>
    <dbReference type="NCBI Taxonomy" id="430685"/>
    <lineage>
        <taxon>Bacteria</taxon>
        <taxon>Bacillati</taxon>
        <taxon>Actinomycetota</taxon>
        <taxon>Actinomycetes</taxon>
        <taxon>Streptosporangiales</taxon>
        <taxon>Thermomonosporaceae</taxon>
        <taxon>Actinomadura</taxon>
    </lineage>
</organism>
<dbReference type="Pfam" id="PF13416">
    <property type="entry name" value="SBP_bac_8"/>
    <property type="match status" value="1"/>
</dbReference>
<dbReference type="PANTHER" id="PTHR43649">
    <property type="entry name" value="ARABINOSE-BINDING PROTEIN-RELATED"/>
    <property type="match status" value="1"/>
</dbReference>